<evidence type="ECO:0000313" key="1">
    <source>
        <dbReference type="EMBL" id="RWX50337.1"/>
    </source>
</evidence>
<gene>
    <name evidence="1" type="ORF">VU01_13372</name>
</gene>
<dbReference type="Proteomes" id="UP000288892">
    <property type="component" value="Unassembled WGS sequence"/>
</dbReference>
<protein>
    <recommendedName>
        <fullName evidence="3">DUF4279 domain-containing protein</fullName>
    </recommendedName>
</protein>
<dbReference type="AlphaFoldDB" id="A0A444JBE5"/>
<organism evidence="1 2">
    <name type="scientific">Candidatus Electrothrix marina</name>
    <dbReference type="NCBI Taxonomy" id="1859130"/>
    <lineage>
        <taxon>Bacteria</taxon>
        <taxon>Pseudomonadati</taxon>
        <taxon>Thermodesulfobacteriota</taxon>
        <taxon>Desulfobulbia</taxon>
        <taxon>Desulfobulbales</taxon>
        <taxon>Desulfobulbaceae</taxon>
        <taxon>Candidatus Electrothrix</taxon>
    </lineage>
</organism>
<proteinExistence type="predicted"/>
<reference evidence="1 2" key="1">
    <citation type="submission" date="2017-01" db="EMBL/GenBank/DDBJ databases">
        <title>The cable genome- insights into the physiology and evolution of filamentous bacteria capable of sulfide oxidation via long distance electron transfer.</title>
        <authorList>
            <person name="Schreiber L."/>
            <person name="Bjerg J.T."/>
            <person name="Boggild A."/>
            <person name="Van De Vossenberg J."/>
            <person name="Meysman F."/>
            <person name="Nielsen L.P."/>
            <person name="Schramm A."/>
            <person name="Kjeldsen K.U."/>
        </authorList>
    </citation>
    <scope>NUCLEOTIDE SEQUENCE [LARGE SCALE GENOMIC DNA]</scope>
    <source>
        <strain evidence="1">A5</strain>
    </source>
</reference>
<accession>A0A444JBE5</accession>
<comment type="caution">
    <text evidence="1">The sequence shown here is derived from an EMBL/GenBank/DDBJ whole genome shotgun (WGS) entry which is preliminary data.</text>
</comment>
<evidence type="ECO:0008006" key="3">
    <source>
        <dbReference type="Google" id="ProtNLM"/>
    </source>
</evidence>
<name>A0A444JBE5_9BACT</name>
<sequence>MTTGNISLRFWHPTEDLTFLSSVLGLPCHRSWLSGDRRRTPKGMLLKGIYRDSYWVSRIEFLAGKSFEEGFLLVINSLVKAENDILKLVQSGGKAEVYLQLPGYINHGMTIDKKSILILGGMGVDLSLEVFP</sequence>
<dbReference type="EMBL" id="MTKS01000337">
    <property type="protein sequence ID" value="RWX50337.1"/>
    <property type="molecule type" value="Genomic_DNA"/>
</dbReference>
<evidence type="ECO:0000313" key="2">
    <source>
        <dbReference type="Proteomes" id="UP000288892"/>
    </source>
</evidence>
<keyword evidence="2" id="KW-1185">Reference proteome</keyword>